<reference evidence="2 3" key="1">
    <citation type="submission" date="2019-02" db="EMBL/GenBank/DDBJ databases">
        <title>Draft Genome Sequence of Streptomyces sp. AM-2504, identified by 16S rRNA comparative analysis as a Streptomyces Kasugaensis strain.</title>
        <authorList>
            <person name="Napolioni V."/>
            <person name="Giuliodori A.M."/>
            <person name="Spurio R."/>
            <person name="Fabbretti A."/>
        </authorList>
    </citation>
    <scope>NUCLEOTIDE SEQUENCE [LARGE SCALE GENOMIC DNA]</scope>
    <source>
        <strain evidence="2 3">AM-2504</strain>
    </source>
</reference>
<gene>
    <name evidence="2" type="ORF">EYS09_11830</name>
</gene>
<comment type="caution">
    <text evidence="2">The sequence shown here is derived from an EMBL/GenBank/DDBJ whole genome shotgun (WGS) entry which is preliminary data.</text>
</comment>
<evidence type="ECO:0008006" key="4">
    <source>
        <dbReference type="Google" id="ProtNLM"/>
    </source>
</evidence>
<keyword evidence="1" id="KW-0812">Transmembrane</keyword>
<accession>A0A4V2JIQ8</accession>
<dbReference type="EMBL" id="SIXH01000079">
    <property type="protein sequence ID" value="TBO59481.1"/>
    <property type="molecule type" value="Genomic_DNA"/>
</dbReference>
<evidence type="ECO:0000313" key="3">
    <source>
        <dbReference type="Proteomes" id="UP000292452"/>
    </source>
</evidence>
<feature type="transmembrane region" description="Helical" evidence="1">
    <location>
        <begin position="56"/>
        <end position="80"/>
    </location>
</feature>
<keyword evidence="3" id="KW-1185">Reference proteome</keyword>
<protein>
    <recommendedName>
        <fullName evidence="4">Type II toxin-antitoxin system RelE/ParE family toxin</fullName>
    </recommendedName>
</protein>
<organism evidence="2 3">
    <name type="scientific">Streptomyces kasugaensis</name>
    <dbReference type="NCBI Taxonomy" id="1946"/>
    <lineage>
        <taxon>Bacteria</taxon>
        <taxon>Bacillati</taxon>
        <taxon>Actinomycetota</taxon>
        <taxon>Actinomycetes</taxon>
        <taxon>Kitasatosporales</taxon>
        <taxon>Streptomycetaceae</taxon>
        <taxon>Streptomyces</taxon>
    </lineage>
</organism>
<dbReference type="RefSeq" id="WP_131123167.1">
    <property type="nucleotide sequence ID" value="NZ_SIXH01000079.1"/>
</dbReference>
<keyword evidence="1" id="KW-0472">Membrane</keyword>
<evidence type="ECO:0000256" key="1">
    <source>
        <dbReference type="SAM" id="Phobius"/>
    </source>
</evidence>
<keyword evidence="1" id="KW-1133">Transmembrane helix</keyword>
<dbReference type="Proteomes" id="UP000292452">
    <property type="component" value="Unassembled WGS sequence"/>
</dbReference>
<proteinExistence type="predicted"/>
<evidence type="ECO:0000313" key="2">
    <source>
        <dbReference type="EMBL" id="TBO59481.1"/>
    </source>
</evidence>
<sequence>MSRYRIQYADQAAASWKAMTPDTGTAFERAMGKTLGLDPYGHGSTQLQGDRDYREATVAGAFVVYYVSSAVLVVTAVRIVH</sequence>
<name>A0A4V2JIQ8_STRKA</name>
<dbReference type="AlphaFoldDB" id="A0A4V2JIQ8"/>